<evidence type="ECO:0000313" key="2">
    <source>
        <dbReference type="EMBL" id="PYD80141.1"/>
    </source>
</evidence>
<dbReference type="EMBL" id="NKUA01000004">
    <property type="protein sequence ID" value="PYD80141.1"/>
    <property type="molecule type" value="Genomic_DNA"/>
</dbReference>
<dbReference type="SUPFAM" id="SSF47336">
    <property type="entry name" value="ACP-like"/>
    <property type="match status" value="1"/>
</dbReference>
<dbReference type="Proteomes" id="UP000247814">
    <property type="component" value="Unassembled WGS sequence"/>
</dbReference>
<dbReference type="AlphaFoldDB" id="A0A318QS23"/>
<comment type="caution">
    <text evidence="2">The sequence shown here is derived from an EMBL/GenBank/DDBJ whole genome shotgun (WGS) entry which is preliminary data.</text>
</comment>
<evidence type="ECO:0000259" key="1">
    <source>
        <dbReference type="PROSITE" id="PS50075"/>
    </source>
</evidence>
<feature type="domain" description="Carrier" evidence="1">
    <location>
        <begin position="7"/>
        <end position="88"/>
    </location>
</feature>
<dbReference type="Pfam" id="PF00550">
    <property type="entry name" value="PP-binding"/>
    <property type="match status" value="1"/>
</dbReference>
<evidence type="ECO:0000313" key="3">
    <source>
        <dbReference type="Proteomes" id="UP000247814"/>
    </source>
</evidence>
<proteinExistence type="predicted"/>
<gene>
    <name evidence="2" type="ORF">CFR77_04030</name>
</gene>
<dbReference type="NCBIfam" id="NF006617">
    <property type="entry name" value="PRK09184.1"/>
    <property type="match status" value="1"/>
</dbReference>
<dbReference type="InterPro" id="IPR036736">
    <property type="entry name" value="ACP-like_sf"/>
</dbReference>
<keyword evidence="3" id="KW-1185">Reference proteome</keyword>
<protein>
    <submittedName>
        <fullName evidence="2">Acyl carrier protein</fullName>
    </submittedName>
</protein>
<sequence length="90" mass="9755">MAENPPSPSETEIAALIVETLQLDMPVSTIEMDAPLFGDGLGLDSIDALELSLAIKRQYGVELRSDNADKVDIFRSVRSLTHYIAAHSPS</sequence>
<organism evidence="2 3">
    <name type="scientific">Komagataeibacter sucrofermentans</name>
    <dbReference type="NCBI Taxonomy" id="1053551"/>
    <lineage>
        <taxon>Bacteria</taxon>
        <taxon>Pseudomonadati</taxon>
        <taxon>Pseudomonadota</taxon>
        <taxon>Alphaproteobacteria</taxon>
        <taxon>Acetobacterales</taxon>
        <taxon>Acetobacteraceae</taxon>
        <taxon>Komagataeibacter</taxon>
    </lineage>
</organism>
<accession>A0A318QS23</accession>
<reference evidence="2 3" key="1">
    <citation type="submission" date="2017-07" db="EMBL/GenBank/DDBJ databases">
        <title>A draft genome sequence of Komagataeibacter sucrofermentans LMG 18788.</title>
        <authorList>
            <person name="Skraban J."/>
            <person name="Cleenwerck I."/>
            <person name="Vandamme P."/>
            <person name="Trcek J."/>
        </authorList>
    </citation>
    <scope>NUCLEOTIDE SEQUENCE [LARGE SCALE GENOMIC DNA]</scope>
    <source>
        <strain evidence="2 3">LMG 18788</strain>
    </source>
</reference>
<name>A0A318QS23_9PROT</name>
<dbReference type="RefSeq" id="WP_110567835.1">
    <property type="nucleotide sequence ID" value="NZ_CP181056.1"/>
</dbReference>
<dbReference type="Gene3D" id="1.10.1200.10">
    <property type="entry name" value="ACP-like"/>
    <property type="match status" value="1"/>
</dbReference>
<dbReference type="OrthoDB" id="9803943at2"/>
<dbReference type="InterPro" id="IPR009081">
    <property type="entry name" value="PP-bd_ACP"/>
</dbReference>
<dbReference type="PROSITE" id="PS50075">
    <property type="entry name" value="CARRIER"/>
    <property type="match status" value="1"/>
</dbReference>